<evidence type="ECO:0000313" key="4">
    <source>
        <dbReference type="Proteomes" id="UP000772181"/>
    </source>
</evidence>
<dbReference type="InterPro" id="IPR052226">
    <property type="entry name" value="UPF0332_toxin"/>
</dbReference>
<comment type="caution">
    <text evidence="3">The sequence shown here is derived from an EMBL/GenBank/DDBJ whole genome shotgun (WGS) entry which is preliminary data.</text>
</comment>
<protein>
    <submittedName>
        <fullName evidence="3">HEPN domain-containing protein</fullName>
    </submittedName>
</protein>
<organism evidence="3 4">
    <name type="scientific">Tectimicrobiota bacterium</name>
    <dbReference type="NCBI Taxonomy" id="2528274"/>
    <lineage>
        <taxon>Bacteria</taxon>
        <taxon>Pseudomonadati</taxon>
        <taxon>Nitrospinota/Tectimicrobiota group</taxon>
        <taxon>Candidatus Tectimicrobiota</taxon>
    </lineage>
</organism>
<evidence type="ECO:0000313" key="3">
    <source>
        <dbReference type="EMBL" id="MBI4594969.1"/>
    </source>
</evidence>
<comment type="similarity">
    <text evidence="1">Belongs to the UPF0332 family.</text>
</comment>
<accession>A0A933GLH8</accession>
<dbReference type="PANTHER" id="PTHR36565">
    <property type="entry name" value="UPF0332 PROTEIN TM_1000"/>
    <property type="match status" value="1"/>
</dbReference>
<dbReference type="InterPro" id="IPR007842">
    <property type="entry name" value="HEPN_dom"/>
</dbReference>
<name>A0A933GLH8_UNCTE</name>
<feature type="domain" description="HEPN" evidence="2">
    <location>
        <begin position="13"/>
        <end position="122"/>
    </location>
</feature>
<evidence type="ECO:0000259" key="2">
    <source>
        <dbReference type="Pfam" id="PF05168"/>
    </source>
</evidence>
<gene>
    <name evidence="3" type="ORF">HY730_01155</name>
</gene>
<evidence type="ECO:0000256" key="1">
    <source>
        <dbReference type="ARBA" id="ARBA00038248"/>
    </source>
</evidence>
<dbReference type="Proteomes" id="UP000772181">
    <property type="component" value="Unassembled WGS sequence"/>
</dbReference>
<dbReference type="Gene3D" id="1.20.120.330">
    <property type="entry name" value="Nucleotidyltransferases domain 2"/>
    <property type="match status" value="1"/>
</dbReference>
<dbReference type="Pfam" id="PF05168">
    <property type="entry name" value="HEPN"/>
    <property type="match status" value="1"/>
</dbReference>
<dbReference type="EMBL" id="JACQWF010000053">
    <property type="protein sequence ID" value="MBI4594969.1"/>
    <property type="molecule type" value="Genomic_DNA"/>
</dbReference>
<sequence length="136" mass="15339">MEQSLSEMITAQINKAVEKLDAAKSLLESGFIDDAISRAYYCMFHAASAVLLTEGVSVESHSAPKTMFGLRLVKSGKIAAKYGKWLNKLKDERENSDYDVFTSFEEEDAIDAVNEAEEFLVEMKRFLHENFGIIFK</sequence>
<dbReference type="PANTHER" id="PTHR36565:SF1">
    <property type="entry name" value="UPF0332 PROTEIN TM_1000"/>
    <property type="match status" value="1"/>
</dbReference>
<proteinExistence type="inferred from homology"/>
<dbReference type="AlphaFoldDB" id="A0A933GLH8"/>
<reference evidence="3" key="1">
    <citation type="submission" date="2020-07" db="EMBL/GenBank/DDBJ databases">
        <title>Huge and variable diversity of episymbiotic CPR bacteria and DPANN archaea in groundwater ecosystems.</title>
        <authorList>
            <person name="He C.Y."/>
            <person name="Keren R."/>
            <person name="Whittaker M."/>
            <person name="Farag I.F."/>
            <person name="Doudna J."/>
            <person name="Cate J.H.D."/>
            <person name="Banfield J.F."/>
        </authorList>
    </citation>
    <scope>NUCLEOTIDE SEQUENCE</scope>
    <source>
        <strain evidence="3">NC_groundwater_1482_Ag_S-0.65um_47_24</strain>
    </source>
</reference>